<evidence type="ECO:0000256" key="6">
    <source>
        <dbReference type="SAM" id="MobiDB-lite"/>
    </source>
</evidence>
<feature type="compositionally biased region" description="Polar residues" evidence="6">
    <location>
        <begin position="98"/>
        <end position="125"/>
    </location>
</feature>
<dbReference type="GO" id="GO:0051123">
    <property type="term" value="P:RNA polymerase II preinitiation complex assembly"/>
    <property type="evidence" value="ECO:0007669"/>
    <property type="project" value="TreeGrafter"/>
</dbReference>
<feature type="compositionally biased region" description="Polar residues" evidence="6">
    <location>
        <begin position="12"/>
        <end position="44"/>
    </location>
</feature>
<evidence type="ECO:0000256" key="4">
    <source>
        <dbReference type="ARBA" id="ARBA00023163"/>
    </source>
</evidence>
<evidence type="ECO:0000256" key="2">
    <source>
        <dbReference type="ARBA" id="ARBA00007530"/>
    </source>
</evidence>
<organism evidence="8 9">
    <name type="scientific">Kingdonia uniflora</name>
    <dbReference type="NCBI Taxonomy" id="39325"/>
    <lineage>
        <taxon>Eukaryota</taxon>
        <taxon>Viridiplantae</taxon>
        <taxon>Streptophyta</taxon>
        <taxon>Embryophyta</taxon>
        <taxon>Tracheophyta</taxon>
        <taxon>Spermatophyta</taxon>
        <taxon>Magnoliopsida</taxon>
        <taxon>Ranunculales</taxon>
        <taxon>Circaeasteraceae</taxon>
        <taxon>Kingdonia</taxon>
    </lineage>
</organism>
<dbReference type="GO" id="GO:0017025">
    <property type="term" value="F:TBP-class protein binding"/>
    <property type="evidence" value="ECO:0007669"/>
    <property type="project" value="TreeGrafter"/>
</dbReference>
<reference evidence="8 9" key="1">
    <citation type="journal article" date="2020" name="IScience">
        <title>Genome Sequencing of the Endangered Kingdonia uniflora (Circaeasteraceae, Ranunculales) Reveals Potential Mechanisms of Evolutionary Specialization.</title>
        <authorList>
            <person name="Sun Y."/>
            <person name="Deng T."/>
            <person name="Zhang A."/>
            <person name="Moore M.J."/>
            <person name="Landis J.B."/>
            <person name="Lin N."/>
            <person name="Zhang H."/>
            <person name="Zhang X."/>
            <person name="Huang J."/>
            <person name="Zhang X."/>
            <person name="Sun H."/>
            <person name="Wang H."/>
        </authorList>
    </citation>
    <scope>NUCLEOTIDE SEQUENCE [LARGE SCALE GENOMIC DNA]</scope>
    <source>
        <strain evidence="8">TB1705</strain>
        <tissue evidence="8">Leaf</tissue>
    </source>
</reference>
<dbReference type="GO" id="GO:0003677">
    <property type="term" value="F:DNA binding"/>
    <property type="evidence" value="ECO:0007669"/>
    <property type="project" value="TreeGrafter"/>
</dbReference>
<evidence type="ECO:0000259" key="7">
    <source>
        <dbReference type="Pfam" id="PF03847"/>
    </source>
</evidence>
<dbReference type="InterPro" id="IPR003228">
    <property type="entry name" value="TFIID_TAF12_dom"/>
</dbReference>
<dbReference type="AlphaFoldDB" id="A0A7J7NFN0"/>
<keyword evidence="5" id="KW-0539">Nucleus</keyword>
<proteinExistence type="inferred from homology"/>
<accession>A0A7J7NFN0</accession>
<comment type="similarity">
    <text evidence="2">Belongs to the TAF12 family.</text>
</comment>
<evidence type="ECO:0000256" key="1">
    <source>
        <dbReference type="ARBA" id="ARBA00004123"/>
    </source>
</evidence>
<keyword evidence="4" id="KW-0804">Transcription</keyword>
<dbReference type="GO" id="GO:0000124">
    <property type="term" value="C:SAGA complex"/>
    <property type="evidence" value="ECO:0007669"/>
    <property type="project" value="InterPro"/>
</dbReference>
<dbReference type="OrthoDB" id="2193432at2759"/>
<name>A0A7J7NFN0_9MAGN</name>
<comment type="caution">
    <text evidence="8">The sequence shown here is derived from an EMBL/GenBank/DDBJ whole genome shotgun (WGS) entry which is preliminary data.</text>
</comment>
<dbReference type="InterPro" id="IPR037794">
    <property type="entry name" value="TAF12"/>
</dbReference>
<feature type="region of interest" description="Disordered" evidence="6">
    <location>
        <begin position="1"/>
        <end position="125"/>
    </location>
</feature>
<evidence type="ECO:0000256" key="5">
    <source>
        <dbReference type="ARBA" id="ARBA00023242"/>
    </source>
</evidence>
<protein>
    <recommendedName>
        <fullName evidence="7">Transcription initiation factor TFIID subunit 12 domain-containing protein</fullName>
    </recommendedName>
</protein>
<dbReference type="PANTHER" id="PTHR12264:SF21">
    <property type="entry name" value="TRANSCRIPTION INITIATION FACTOR TFIID SUBUNIT 12"/>
    <property type="match status" value="1"/>
</dbReference>
<feature type="compositionally biased region" description="Polar residues" evidence="6">
    <location>
        <begin position="51"/>
        <end position="73"/>
    </location>
</feature>
<dbReference type="GO" id="GO:0005669">
    <property type="term" value="C:transcription factor TFIID complex"/>
    <property type="evidence" value="ECO:0007669"/>
    <property type="project" value="InterPro"/>
</dbReference>
<keyword evidence="3" id="KW-0805">Transcription regulation</keyword>
<dbReference type="GO" id="GO:0046982">
    <property type="term" value="F:protein heterodimerization activity"/>
    <property type="evidence" value="ECO:0007669"/>
    <property type="project" value="InterPro"/>
</dbReference>
<dbReference type="InterPro" id="IPR009072">
    <property type="entry name" value="Histone-fold"/>
</dbReference>
<evidence type="ECO:0000256" key="3">
    <source>
        <dbReference type="ARBA" id="ARBA00023015"/>
    </source>
</evidence>
<dbReference type="EMBL" id="JACGCM010000816">
    <property type="protein sequence ID" value="KAF6165995.1"/>
    <property type="molecule type" value="Genomic_DNA"/>
</dbReference>
<feature type="domain" description="Transcription initiation factor TFIID subunit 12" evidence="7">
    <location>
        <begin position="156"/>
        <end position="187"/>
    </location>
</feature>
<gene>
    <name evidence="8" type="ORF">GIB67_012892</name>
</gene>
<keyword evidence="9" id="KW-1185">Reference proteome</keyword>
<sequence>MPAVGSPGFPSPGTSQGLQTHQPWMTATTTNQGKQMHPPSSLTPPSYRPQMKSQSLQQRSHYPLQTASHQQMPLPQPQAHPLQEHFGQPYPPPRLPQSMPQHQQQAMRGLQPGNQKTSTLKTSQSATFRNTTAVVDTGRSSNPILSNRSIYELVIQFLGQIDPSEKLDPDVQDILVEIAEDFVESVSFSDIMVILFTCTSWIISVGN</sequence>
<dbReference type="Gene3D" id="1.10.20.10">
    <property type="entry name" value="Histone, subunit A"/>
    <property type="match status" value="1"/>
</dbReference>
<comment type="subcellular location">
    <subcellularLocation>
        <location evidence="1">Nucleus</location>
    </subcellularLocation>
</comment>
<dbReference type="Proteomes" id="UP000541444">
    <property type="component" value="Unassembled WGS sequence"/>
</dbReference>
<evidence type="ECO:0000313" key="9">
    <source>
        <dbReference type="Proteomes" id="UP000541444"/>
    </source>
</evidence>
<evidence type="ECO:0000313" key="8">
    <source>
        <dbReference type="EMBL" id="KAF6165995.1"/>
    </source>
</evidence>
<dbReference type="Pfam" id="PF03847">
    <property type="entry name" value="TFIID_20kDa"/>
    <property type="match status" value="1"/>
</dbReference>
<dbReference type="PANTHER" id="PTHR12264">
    <property type="entry name" value="TRANSCRIPTION INITIATION FACTOR TFIID SUBUNIT 12"/>
    <property type="match status" value="1"/>
</dbReference>